<evidence type="ECO:0000256" key="1">
    <source>
        <dbReference type="ARBA" id="ARBA00008226"/>
    </source>
</evidence>
<dbReference type="InterPro" id="IPR006194">
    <property type="entry name" value="Gly-tRNA-synth_heterodimer"/>
</dbReference>
<dbReference type="GO" id="GO:0006426">
    <property type="term" value="P:glycyl-tRNA aminoacylation"/>
    <property type="evidence" value="ECO:0007669"/>
    <property type="project" value="UniProtKB-UniRule"/>
</dbReference>
<dbReference type="RefSeq" id="WP_274360738.1">
    <property type="nucleotide sequence ID" value="NZ_CP110496.1"/>
</dbReference>
<dbReference type="InterPro" id="IPR015944">
    <property type="entry name" value="Gly-tRNA-synth_bsu"/>
</dbReference>
<evidence type="ECO:0000256" key="3">
    <source>
        <dbReference type="ARBA" id="ARBA00022598"/>
    </source>
</evidence>
<evidence type="ECO:0000256" key="9">
    <source>
        <dbReference type="HAMAP-Rule" id="MF_00255"/>
    </source>
</evidence>
<dbReference type="SUPFAM" id="SSF109604">
    <property type="entry name" value="HD-domain/PDEase-like"/>
    <property type="match status" value="1"/>
</dbReference>
<comment type="subunit">
    <text evidence="2 9">Tetramer of two alpha and two beta subunits.</text>
</comment>
<evidence type="ECO:0000256" key="2">
    <source>
        <dbReference type="ARBA" id="ARBA00011209"/>
    </source>
</evidence>
<dbReference type="PANTHER" id="PTHR30075:SF2">
    <property type="entry name" value="GLYCINE--TRNA LIGASE, CHLOROPLASTIC_MITOCHONDRIAL 2"/>
    <property type="match status" value="1"/>
</dbReference>
<keyword evidence="5 9" id="KW-0067">ATP-binding</keyword>
<dbReference type="PROSITE" id="PS50861">
    <property type="entry name" value="AA_TRNA_LIGASE_II_GLYAB"/>
    <property type="match status" value="1"/>
</dbReference>
<gene>
    <name evidence="9 10" type="primary">glyS</name>
    <name evidence="10" type="ORF">ONB71_01050</name>
</gene>
<dbReference type="EMBL" id="CP110496">
    <property type="protein sequence ID" value="WDI78712.1"/>
    <property type="molecule type" value="Genomic_DNA"/>
</dbReference>
<keyword evidence="3 9" id="KW-0436">Ligase</keyword>
<dbReference type="GO" id="GO:0005829">
    <property type="term" value="C:cytosol"/>
    <property type="evidence" value="ECO:0007669"/>
    <property type="project" value="TreeGrafter"/>
</dbReference>
<dbReference type="PANTHER" id="PTHR30075">
    <property type="entry name" value="GLYCYL-TRNA SYNTHETASE"/>
    <property type="match status" value="1"/>
</dbReference>
<dbReference type="GO" id="GO:0005524">
    <property type="term" value="F:ATP binding"/>
    <property type="evidence" value="ECO:0007669"/>
    <property type="project" value="UniProtKB-UniRule"/>
</dbReference>
<comment type="catalytic activity">
    <reaction evidence="8 9">
        <text>tRNA(Gly) + glycine + ATP = glycyl-tRNA(Gly) + AMP + diphosphate</text>
        <dbReference type="Rhea" id="RHEA:16013"/>
        <dbReference type="Rhea" id="RHEA-COMP:9664"/>
        <dbReference type="Rhea" id="RHEA-COMP:9683"/>
        <dbReference type="ChEBI" id="CHEBI:30616"/>
        <dbReference type="ChEBI" id="CHEBI:33019"/>
        <dbReference type="ChEBI" id="CHEBI:57305"/>
        <dbReference type="ChEBI" id="CHEBI:78442"/>
        <dbReference type="ChEBI" id="CHEBI:78522"/>
        <dbReference type="ChEBI" id="CHEBI:456215"/>
        <dbReference type="EC" id="6.1.1.14"/>
    </reaction>
</comment>
<sequence>MKKGIFVIEIGTEELPYKQLKVISNELHINFIKELDKFNFIYKKIKNYYSSRRISLKIYNLKLKKHINETYLLNNFKIFNKYIVKINKNNYFNNIKKDNYKLIKYKKYIKEILAILVNKILHKIQKKTYMRWGNTNNRFIRPVHSLLVMLDKKIINIDIFNIKSSRSTFGHRFIGKKNIILKHADEYPEILFNKGKIIVEHKKRKEKIKNMIENKTNKINGKIKSENKLINEIAALTEWPIVLIGSFKKKYLYIPKEILIYIMKNLYKFIPVYNNNNILAPFFIFIINIEIKNYTKLIKEHEIVLCNRFKDVEFLINQDYKNSLEYHYLSLNNILFHNKLGTMLEKTQRIKNISLKVAKMINVDTINIKRAAILSKCDLLTRMVFEFPDMQGVIGMYHALKDGESKSIALSLKEQYYPTLFVKKVPSSRISLLLAMADKIDNLVGMIGINIYPKRGNDPFGLRRSAISIIKIIIHNKLLIDVKEIIRENKLLLNHYLFNVNVTNDVFNFLLKRMINLYNKEGHNKNYIHAIFCKNDKFFIDIDKKISAISYFYKSKTLNKLILTSKRIFKFLLKFNEKINKKIDTENLQNKYEILLVNNLYISKKKIKKLLQKKDYKNIIIELYFLNYIVENYLKNTMINDPIKIIRINRLTILKKILKLFSCICDLSLLNIN</sequence>
<evidence type="ECO:0000256" key="7">
    <source>
        <dbReference type="ARBA" id="ARBA00023146"/>
    </source>
</evidence>
<evidence type="ECO:0000313" key="10">
    <source>
        <dbReference type="EMBL" id="WDI78712.1"/>
    </source>
</evidence>
<keyword evidence="9" id="KW-0963">Cytoplasm</keyword>
<dbReference type="Pfam" id="PF02092">
    <property type="entry name" value="tRNA_synt_2f"/>
    <property type="match status" value="1"/>
</dbReference>
<dbReference type="Proteomes" id="UP001214992">
    <property type="component" value="Chromosome"/>
</dbReference>
<keyword evidence="6 9" id="KW-0648">Protein biosynthesis</keyword>
<keyword evidence="4 9" id="KW-0547">Nucleotide-binding</keyword>
<dbReference type="HAMAP" id="MF_00255">
    <property type="entry name" value="Gly_tRNA_synth_beta"/>
    <property type="match status" value="1"/>
</dbReference>
<keyword evidence="7 9" id="KW-0030">Aminoacyl-tRNA synthetase</keyword>
<name>A0AAX3N9C1_9ENTR</name>
<evidence type="ECO:0000313" key="11">
    <source>
        <dbReference type="Proteomes" id="UP001214992"/>
    </source>
</evidence>
<protein>
    <recommendedName>
        <fullName evidence="9">Glycine--tRNA ligase beta subunit</fullName>
        <ecNumber evidence="9">6.1.1.14</ecNumber>
    </recommendedName>
    <alternativeName>
        <fullName evidence="9">Glycyl-tRNA synthetase beta subunit</fullName>
        <shortName evidence="9">GlyRS</shortName>
    </alternativeName>
</protein>
<dbReference type="AlphaFoldDB" id="A0AAX3N9C1"/>
<comment type="subcellular location">
    <subcellularLocation>
        <location evidence="9">Cytoplasm</location>
    </subcellularLocation>
</comment>
<organism evidence="10 11">
    <name type="scientific">Candidatus Purcelliella pentastirinorum</name>
    <dbReference type="NCBI Taxonomy" id="472834"/>
    <lineage>
        <taxon>Bacteria</taxon>
        <taxon>Pseudomonadati</taxon>
        <taxon>Pseudomonadota</taxon>
        <taxon>Gammaproteobacteria</taxon>
        <taxon>Enterobacterales</taxon>
        <taxon>Enterobacteriaceae</taxon>
        <taxon>Candidatus Purcelliella</taxon>
    </lineage>
</organism>
<comment type="similarity">
    <text evidence="1 9">Belongs to the class-II aminoacyl-tRNA synthetase family.</text>
</comment>
<proteinExistence type="inferred from homology"/>
<accession>A0AAX3N9C1</accession>
<dbReference type="EC" id="6.1.1.14" evidence="9"/>
<dbReference type="PRINTS" id="PR01045">
    <property type="entry name" value="TRNASYNTHGB"/>
</dbReference>
<reference evidence="10" key="1">
    <citation type="submission" date="2022-11" db="EMBL/GenBank/DDBJ databases">
        <title>Genomic comparisons reveal selection pressure and functional variation between nutritional endosymbionts of cave-adapted and epigean Hawaiian planthoppers.</title>
        <authorList>
            <person name="Gossett J.M."/>
            <person name="Porter M.L."/>
            <person name="Vasquez Y."/>
            <person name="Bennett G.M."/>
            <person name="Chong R.A."/>
        </authorList>
    </citation>
    <scope>NUCLEOTIDE SEQUENCE</scope>
    <source>
        <strain evidence="10">OPOL2</strain>
    </source>
</reference>
<evidence type="ECO:0000256" key="4">
    <source>
        <dbReference type="ARBA" id="ARBA00022741"/>
    </source>
</evidence>
<dbReference type="GO" id="GO:0004820">
    <property type="term" value="F:glycine-tRNA ligase activity"/>
    <property type="evidence" value="ECO:0007669"/>
    <property type="project" value="UniProtKB-UniRule"/>
</dbReference>
<evidence type="ECO:0000256" key="6">
    <source>
        <dbReference type="ARBA" id="ARBA00022917"/>
    </source>
</evidence>
<evidence type="ECO:0000256" key="5">
    <source>
        <dbReference type="ARBA" id="ARBA00022840"/>
    </source>
</evidence>
<evidence type="ECO:0000256" key="8">
    <source>
        <dbReference type="ARBA" id="ARBA00047937"/>
    </source>
</evidence>
<dbReference type="NCBIfam" id="TIGR00211">
    <property type="entry name" value="glyS"/>
    <property type="match status" value="1"/>
</dbReference>